<evidence type="ECO:0000313" key="1">
    <source>
        <dbReference type="EMBL" id="CAH2010827.1"/>
    </source>
</evidence>
<accession>A0A9P0Q8P7</accession>
<proteinExistence type="predicted"/>
<evidence type="ECO:0000313" key="2">
    <source>
        <dbReference type="Proteomes" id="UP001152888"/>
    </source>
</evidence>
<dbReference type="EMBL" id="CAKOFQ010008010">
    <property type="protein sequence ID" value="CAH2010827.1"/>
    <property type="molecule type" value="Genomic_DNA"/>
</dbReference>
<sequence>MVSSFIKCLFFNISCETNLGNPNPKESGSLLGLWKFFHVGSGMKLSTMLQAFSGQNYGERTYEEKGITSDVTHERIDKTNNLKLEMKLGKKILWKHKRISTQQIFMFENCSRAQYRTENLTCDMDLPVK</sequence>
<organism evidence="1 2">
    <name type="scientific">Acanthoscelides obtectus</name>
    <name type="common">Bean weevil</name>
    <name type="synonym">Bruchus obtectus</name>
    <dbReference type="NCBI Taxonomy" id="200917"/>
    <lineage>
        <taxon>Eukaryota</taxon>
        <taxon>Metazoa</taxon>
        <taxon>Ecdysozoa</taxon>
        <taxon>Arthropoda</taxon>
        <taxon>Hexapoda</taxon>
        <taxon>Insecta</taxon>
        <taxon>Pterygota</taxon>
        <taxon>Neoptera</taxon>
        <taxon>Endopterygota</taxon>
        <taxon>Coleoptera</taxon>
        <taxon>Polyphaga</taxon>
        <taxon>Cucujiformia</taxon>
        <taxon>Chrysomeloidea</taxon>
        <taxon>Chrysomelidae</taxon>
        <taxon>Bruchinae</taxon>
        <taxon>Bruchini</taxon>
        <taxon>Acanthoscelides</taxon>
    </lineage>
</organism>
<keyword evidence="2" id="KW-1185">Reference proteome</keyword>
<dbReference type="OrthoDB" id="5574452at2759"/>
<dbReference type="AlphaFoldDB" id="A0A9P0Q8P7"/>
<reference evidence="1" key="1">
    <citation type="submission" date="2022-03" db="EMBL/GenBank/DDBJ databases">
        <authorList>
            <person name="Sayadi A."/>
        </authorList>
    </citation>
    <scope>NUCLEOTIDE SEQUENCE</scope>
</reference>
<gene>
    <name evidence="1" type="ORF">ACAOBT_LOCUS31805</name>
</gene>
<dbReference type="Proteomes" id="UP001152888">
    <property type="component" value="Unassembled WGS sequence"/>
</dbReference>
<name>A0A9P0Q8P7_ACAOB</name>
<comment type="caution">
    <text evidence="1">The sequence shown here is derived from an EMBL/GenBank/DDBJ whole genome shotgun (WGS) entry which is preliminary data.</text>
</comment>
<protein>
    <submittedName>
        <fullName evidence="1">Uncharacterized protein</fullName>
    </submittedName>
</protein>